<dbReference type="PANTHER" id="PTHR10052">
    <property type="entry name" value="60S RIBOSOMAL PROTEIN L18A"/>
    <property type="match status" value="1"/>
</dbReference>
<dbReference type="SUPFAM" id="SSF160374">
    <property type="entry name" value="RplX-like"/>
    <property type="match status" value="1"/>
</dbReference>
<dbReference type="FunFam" id="3.10.20.10:FF:000001">
    <property type="entry name" value="60S ribosomal protein L18a"/>
    <property type="match status" value="1"/>
</dbReference>
<dbReference type="GO" id="GO:1990904">
    <property type="term" value="C:ribonucleoprotein complex"/>
    <property type="evidence" value="ECO:0007669"/>
    <property type="project" value="UniProtKB-KW"/>
</dbReference>
<dbReference type="InterPro" id="IPR028877">
    <property type="entry name" value="Ribosomal_eL20"/>
</dbReference>
<name>I3SUP3_LOTJA</name>
<dbReference type="GO" id="GO:0005840">
    <property type="term" value="C:ribosome"/>
    <property type="evidence" value="ECO:0007669"/>
    <property type="project" value="UniProtKB-KW"/>
</dbReference>
<keyword evidence="3 4" id="KW-0687">Ribonucleoprotein</keyword>
<dbReference type="InterPro" id="IPR023573">
    <property type="entry name" value="Ribosomal_eL20_dom"/>
</dbReference>
<dbReference type="AlphaFoldDB" id="I3SUP3"/>
<evidence type="ECO:0000259" key="5">
    <source>
        <dbReference type="Pfam" id="PF01775"/>
    </source>
</evidence>
<dbReference type="Gene3D" id="3.10.20.10">
    <property type="match status" value="2"/>
</dbReference>
<evidence type="ECO:0000256" key="3">
    <source>
        <dbReference type="ARBA" id="ARBA00023274"/>
    </source>
</evidence>
<dbReference type="FunFam" id="3.10.20.10:FF:000002">
    <property type="entry name" value="60S ribosomal protein L18a"/>
    <property type="match status" value="1"/>
</dbReference>
<dbReference type="EMBL" id="BT144191">
    <property type="protein sequence ID" value="AFK43985.1"/>
    <property type="molecule type" value="mRNA"/>
</dbReference>
<proteinExistence type="evidence at transcript level"/>
<organism evidence="6">
    <name type="scientific">Lotus japonicus</name>
    <name type="common">Lotus corniculatus var. japonicus</name>
    <dbReference type="NCBI Taxonomy" id="34305"/>
    <lineage>
        <taxon>Eukaryota</taxon>
        <taxon>Viridiplantae</taxon>
        <taxon>Streptophyta</taxon>
        <taxon>Embryophyta</taxon>
        <taxon>Tracheophyta</taxon>
        <taxon>Spermatophyta</taxon>
        <taxon>Magnoliopsida</taxon>
        <taxon>eudicotyledons</taxon>
        <taxon>Gunneridae</taxon>
        <taxon>Pentapetalae</taxon>
        <taxon>rosids</taxon>
        <taxon>fabids</taxon>
        <taxon>Fabales</taxon>
        <taxon>Fabaceae</taxon>
        <taxon>Papilionoideae</taxon>
        <taxon>50 kb inversion clade</taxon>
        <taxon>NPAAA clade</taxon>
        <taxon>Hologalegina</taxon>
        <taxon>robinioid clade</taxon>
        <taxon>Loteae</taxon>
        <taxon>Lotus</taxon>
    </lineage>
</organism>
<dbReference type="Pfam" id="PF01775">
    <property type="entry name" value="Ribosomal_L18A"/>
    <property type="match status" value="1"/>
</dbReference>
<sequence length="175" mass="20740">MGISEFQVVGRLQPSEDKPNPTIYRMRIFAKDDVKAKSRFWYFLSKYHKMKKTTGEILGVNRIFEEKPLIVKNYAVLARYDSRSGTHNLYKEFRDTSRVGAIEQLYQDMAGRHRSKPSGIQIIDIKPIKSSDCKRPSIKEFHNSKIKFPLPHRRQRAIAKRWRKRFQPKRPNTVF</sequence>
<evidence type="ECO:0000256" key="2">
    <source>
        <dbReference type="ARBA" id="ARBA00022980"/>
    </source>
</evidence>
<dbReference type="GO" id="GO:0006412">
    <property type="term" value="P:translation"/>
    <property type="evidence" value="ECO:0007669"/>
    <property type="project" value="InterPro"/>
</dbReference>
<dbReference type="HAMAP" id="MF_00273">
    <property type="entry name" value="Ribosomal_eL20"/>
    <property type="match status" value="1"/>
</dbReference>
<dbReference type="PIRSF" id="PIRSF002190">
    <property type="entry name" value="Ribosomal_L18a"/>
    <property type="match status" value="1"/>
</dbReference>
<feature type="domain" description="Large ribosomal subunit protein eL20" evidence="5">
    <location>
        <begin position="71"/>
        <end position="126"/>
    </location>
</feature>
<comment type="similarity">
    <text evidence="1 4">Belongs to the eukaryotic ribosomal protein eL20 family.</text>
</comment>
<reference evidence="6" key="1">
    <citation type="submission" date="2012-05" db="EMBL/GenBank/DDBJ databases">
        <authorList>
            <person name="Krishnakumar V."/>
            <person name="Cheung F."/>
            <person name="Xiao Y."/>
            <person name="Chan A."/>
            <person name="Moskal W.A."/>
            <person name="Town C.D."/>
        </authorList>
    </citation>
    <scope>NUCLEOTIDE SEQUENCE</scope>
</reference>
<dbReference type="InterPro" id="IPR021138">
    <property type="entry name" value="Ribosomal_eL20_eukaryotes"/>
</dbReference>
<accession>I3SUP3</accession>
<keyword evidence="2 4" id="KW-0689">Ribosomal protein</keyword>
<evidence type="ECO:0000313" key="6">
    <source>
        <dbReference type="EMBL" id="AFK43985.1"/>
    </source>
</evidence>
<evidence type="ECO:0000256" key="1">
    <source>
        <dbReference type="ARBA" id="ARBA00009362"/>
    </source>
</evidence>
<dbReference type="GO" id="GO:0003735">
    <property type="term" value="F:structural constituent of ribosome"/>
    <property type="evidence" value="ECO:0007669"/>
    <property type="project" value="InterPro"/>
</dbReference>
<protein>
    <recommendedName>
        <fullName evidence="4">60S ribosomal protein L18a</fullName>
    </recommendedName>
</protein>
<evidence type="ECO:0000256" key="4">
    <source>
        <dbReference type="PIRNR" id="PIRNR002190"/>
    </source>
</evidence>